<dbReference type="AlphaFoldDB" id="A0A449BE57"/>
<dbReference type="EMBL" id="LR215048">
    <property type="protein sequence ID" value="VEU80715.1"/>
    <property type="molecule type" value="Genomic_DNA"/>
</dbReference>
<organism evidence="1 2">
    <name type="scientific">Haploplasma axanthum</name>
    <name type="common">Acholeplasma axanthum</name>
    <dbReference type="NCBI Taxonomy" id="29552"/>
    <lineage>
        <taxon>Bacteria</taxon>
        <taxon>Bacillati</taxon>
        <taxon>Mycoplasmatota</taxon>
        <taxon>Mollicutes</taxon>
        <taxon>Acholeplasmatales</taxon>
        <taxon>Acholeplasmataceae</taxon>
        <taxon>Haploplasma</taxon>
    </lineage>
</organism>
<reference evidence="1 2" key="1">
    <citation type="submission" date="2019-01" db="EMBL/GenBank/DDBJ databases">
        <authorList>
            <consortium name="Pathogen Informatics"/>
        </authorList>
    </citation>
    <scope>NUCLEOTIDE SEQUENCE [LARGE SCALE GENOMIC DNA]</scope>
    <source>
        <strain evidence="1 2">NCTC10138</strain>
    </source>
</reference>
<dbReference type="Gene3D" id="3.40.190.10">
    <property type="entry name" value="Periplasmic binding protein-like II"/>
    <property type="match status" value="1"/>
</dbReference>
<dbReference type="PANTHER" id="PTHR43649">
    <property type="entry name" value="ARABINOSE-BINDING PROTEIN-RELATED"/>
    <property type="match status" value="1"/>
</dbReference>
<gene>
    <name evidence="1" type="ORF">NCTC10138_01095</name>
</gene>
<proteinExistence type="predicted"/>
<evidence type="ECO:0000313" key="2">
    <source>
        <dbReference type="Proteomes" id="UP000289841"/>
    </source>
</evidence>
<dbReference type="SUPFAM" id="SSF53850">
    <property type="entry name" value="Periplasmic binding protein-like II"/>
    <property type="match status" value="1"/>
</dbReference>
<dbReference type="Proteomes" id="UP000289841">
    <property type="component" value="Chromosome"/>
</dbReference>
<dbReference type="RefSeq" id="WP_026390001.1">
    <property type="nucleotide sequence ID" value="NZ_LR215048.1"/>
</dbReference>
<dbReference type="OrthoDB" id="383889at2"/>
<dbReference type="KEGG" id="aaxa:NCTC10138_01095"/>
<sequence>MKKLLLVTLTLIGSLVLIACGGKKPVPGNKISLSYADWGDQVTNQKMIDAFEAKYPHISVELRTDIAGSGEEFTGNLITASQNGVLPDVFATDNVPVIVEQGLTLDVSEYWDKDEDAKLVYEYIAKTAIYGEKRYGIPSFQFLKGVMINLDIFENANLTTTAGKYRIDDDGYPMKDWTFNEMIEIAKAIKNISSDPAETVIGLDTWYGTPDFQQVWPTMEDADLMYDTWDGSKFNYTNAHWISAMQEKVRLHQLTDGTTTKFTPDQLEQYPHLDGYLIQTGIGAMDIEGSWQFWVIQEAKKDNINLGFWPYPRATNGNFYPPVILDYQAVSSQTQYPEEAYLLAKWMTYGKDGWNARLDILDETRKELIAKGETPAYLDRYPIADYPEIWAKVDGFVDGIEGIQATFEHIANGKPDLDKWMPGYRDFWAWANDAENTFGWEALVTAGATSVPTYATEWNKKINELVQQTLDKLK</sequence>
<evidence type="ECO:0000313" key="1">
    <source>
        <dbReference type="EMBL" id="VEU80715.1"/>
    </source>
</evidence>
<accession>A0A449BE57</accession>
<keyword evidence="2" id="KW-1185">Reference proteome</keyword>
<dbReference type="STRING" id="1278311.GCA_000428705_00298"/>
<protein>
    <submittedName>
        <fullName evidence="1">Maltose-binding periplasmic proteins/domains</fullName>
    </submittedName>
</protein>
<dbReference type="PROSITE" id="PS51257">
    <property type="entry name" value="PROKAR_LIPOPROTEIN"/>
    <property type="match status" value="1"/>
</dbReference>
<name>A0A449BE57_HAPAX</name>
<dbReference type="InterPro" id="IPR050490">
    <property type="entry name" value="Bact_solute-bd_prot1"/>
</dbReference>
<dbReference type="PANTHER" id="PTHR43649:SF12">
    <property type="entry name" value="DIACETYLCHITOBIOSE BINDING PROTEIN DASA"/>
    <property type="match status" value="1"/>
</dbReference>